<dbReference type="InterPro" id="IPR014985">
    <property type="entry name" value="WbqC"/>
</dbReference>
<sequence>MKKIAILQSNYIPWKGYFDLINMVDEFVLFDQVQYTKNDWRNRNQLKTKQGVQWLTIPVRHKDSDQKIIETKVADLKWSSKHWRTIQQNYSKAPYFKEYKEIFEEFYLNNNEEYLSQINYQLIKIINQILGIDTVITWSSDYELVEGQTEKLLDICKQAGADTYLSGPAAKDYFDEDLASQEGIQVEWMDYSGYPEYKQLHEPFEHGVTILDLIFNEGPNASKYMKSFK</sequence>
<protein>
    <recommendedName>
        <fullName evidence="3">WbqC-like protein family protein</fullName>
    </recommendedName>
</protein>
<keyword evidence="2" id="KW-1185">Reference proteome</keyword>
<comment type="caution">
    <text evidence="1">The sequence shown here is derived from an EMBL/GenBank/DDBJ whole genome shotgun (WGS) entry which is preliminary data.</text>
</comment>
<name>A0A844LZ39_9GAMM</name>
<dbReference type="AlphaFoldDB" id="A0A844LZ39"/>
<evidence type="ECO:0000313" key="1">
    <source>
        <dbReference type="EMBL" id="MUG31815.1"/>
    </source>
</evidence>
<reference evidence="1 2" key="1">
    <citation type="journal article" date="2019" name="PLoS ONE">
        <title>Pup mortality in New Zealand sea lions (Phocarctos hookeri) at Enderby Island, Auckland Islands, 2013-18.</title>
        <authorList>
            <person name="Michael S.A."/>
            <person name="Hayman D.T.S."/>
            <person name="Gray R."/>
            <person name="Zhang J."/>
            <person name="Rogers L."/>
            <person name="Roe W.D."/>
        </authorList>
    </citation>
    <scope>NUCLEOTIDE SEQUENCE [LARGE SCALE GENOMIC DNA]</scope>
    <source>
        <strain evidence="1 2">SM868</strain>
    </source>
</reference>
<dbReference type="Proteomes" id="UP000442109">
    <property type="component" value="Unassembled WGS sequence"/>
</dbReference>
<evidence type="ECO:0008006" key="3">
    <source>
        <dbReference type="Google" id="ProtNLM"/>
    </source>
</evidence>
<dbReference type="EMBL" id="WFKQ01000002">
    <property type="protein sequence ID" value="MUG31815.1"/>
    <property type="molecule type" value="Genomic_DNA"/>
</dbReference>
<proteinExistence type="predicted"/>
<organism evidence="1 2">
    <name type="scientific">Psychrobacter sanguinis</name>
    <dbReference type="NCBI Taxonomy" id="861445"/>
    <lineage>
        <taxon>Bacteria</taxon>
        <taxon>Pseudomonadati</taxon>
        <taxon>Pseudomonadota</taxon>
        <taxon>Gammaproteobacteria</taxon>
        <taxon>Moraxellales</taxon>
        <taxon>Moraxellaceae</taxon>
        <taxon>Psychrobacter</taxon>
    </lineage>
</organism>
<gene>
    <name evidence="1" type="ORF">GB996_03305</name>
</gene>
<dbReference type="OrthoDB" id="3611744at2"/>
<evidence type="ECO:0000313" key="2">
    <source>
        <dbReference type="Proteomes" id="UP000442109"/>
    </source>
</evidence>
<dbReference type="Pfam" id="PF08889">
    <property type="entry name" value="WbqC"/>
    <property type="match status" value="1"/>
</dbReference>
<accession>A0A844LZ39</accession>
<dbReference type="RefSeq" id="WP_155586848.1">
    <property type="nucleotide sequence ID" value="NZ_WFKQ01000002.1"/>
</dbReference>